<dbReference type="InterPro" id="IPR006094">
    <property type="entry name" value="Oxid_FAD_bind_N"/>
</dbReference>
<dbReference type="Gene3D" id="3.30.465.10">
    <property type="match status" value="1"/>
</dbReference>
<keyword evidence="4" id="KW-0560">Oxidoreductase</keyword>
<comment type="caution">
    <text evidence="6">The sequence shown here is derived from an EMBL/GenBank/DDBJ whole genome shotgun (WGS) entry which is preliminary data.</text>
</comment>
<dbReference type="PANTHER" id="PTHR42973">
    <property type="entry name" value="BINDING OXIDOREDUCTASE, PUTATIVE (AFU_ORTHOLOGUE AFUA_1G17690)-RELATED"/>
    <property type="match status" value="1"/>
</dbReference>
<evidence type="ECO:0000313" key="6">
    <source>
        <dbReference type="EMBL" id="KAK1766646.1"/>
    </source>
</evidence>
<dbReference type="Pfam" id="PF01565">
    <property type="entry name" value="FAD_binding_4"/>
    <property type="match status" value="1"/>
</dbReference>
<dbReference type="EMBL" id="MU839011">
    <property type="protein sequence ID" value="KAK1766646.1"/>
    <property type="molecule type" value="Genomic_DNA"/>
</dbReference>
<dbReference type="GeneID" id="85313203"/>
<evidence type="ECO:0000256" key="4">
    <source>
        <dbReference type="ARBA" id="ARBA00023002"/>
    </source>
</evidence>
<dbReference type="RefSeq" id="XP_060282859.1">
    <property type="nucleotide sequence ID" value="XM_060430016.1"/>
</dbReference>
<feature type="domain" description="FAD-binding PCMH-type" evidence="5">
    <location>
        <begin position="1"/>
        <end position="115"/>
    </location>
</feature>
<reference evidence="6" key="1">
    <citation type="submission" date="2023-06" db="EMBL/GenBank/DDBJ databases">
        <title>Genome-scale phylogeny and comparative genomics of the fungal order Sordariales.</title>
        <authorList>
            <consortium name="Lawrence Berkeley National Laboratory"/>
            <person name="Hensen N."/>
            <person name="Bonometti L."/>
            <person name="Westerberg I."/>
            <person name="Brannstrom I.O."/>
            <person name="Guillou S."/>
            <person name="Cros-Aarteil S."/>
            <person name="Calhoun S."/>
            <person name="Haridas S."/>
            <person name="Kuo A."/>
            <person name="Mondo S."/>
            <person name="Pangilinan J."/>
            <person name="Riley R."/>
            <person name="Labutti K."/>
            <person name="Andreopoulos B."/>
            <person name="Lipzen A."/>
            <person name="Chen C."/>
            <person name="Yanf M."/>
            <person name="Daum C."/>
            <person name="Ng V."/>
            <person name="Clum A."/>
            <person name="Steindorff A."/>
            <person name="Ohm R."/>
            <person name="Martin F."/>
            <person name="Silar P."/>
            <person name="Natvig D."/>
            <person name="Lalanne C."/>
            <person name="Gautier V."/>
            <person name="Ament-Velasquez S.L."/>
            <person name="Kruys A."/>
            <person name="Hutchinson M.I."/>
            <person name="Powell A.J."/>
            <person name="Barry K."/>
            <person name="Miller A.N."/>
            <person name="Grigoriev I.V."/>
            <person name="Debuchy R."/>
            <person name="Gladieux P."/>
            <person name="Thoren M.H."/>
            <person name="Johannesson H."/>
        </authorList>
    </citation>
    <scope>NUCLEOTIDE SEQUENCE</scope>
    <source>
        <strain evidence="6">8032-3</strain>
    </source>
</reference>
<dbReference type="GO" id="GO:0071949">
    <property type="term" value="F:FAD binding"/>
    <property type="evidence" value="ECO:0007669"/>
    <property type="project" value="InterPro"/>
</dbReference>
<evidence type="ECO:0000256" key="1">
    <source>
        <dbReference type="ARBA" id="ARBA00005466"/>
    </source>
</evidence>
<name>A0AAJ0FFJ4_9PEZI</name>
<dbReference type="PANTHER" id="PTHR42973:SF53">
    <property type="entry name" value="FAD-BINDING PCMH-TYPE DOMAIN-CONTAINING PROTEIN-RELATED"/>
    <property type="match status" value="1"/>
</dbReference>
<dbReference type="GO" id="GO:0016491">
    <property type="term" value="F:oxidoreductase activity"/>
    <property type="evidence" value="ECO:0007669"/>
    <property type="project" value="UniProtKB-KW"/>
</dbReference>
<evidence type="ECO:0000256" key="3">
    <source>
        <dbReference type="ARBA" id="ARBA00022827"/>
    </source>
</evidence>
<keyword evidence="3" id="KW-0274">FAD</keyword>
<dbReference type="PROSITE" id="PS51387">
    <property type="entry name" value="FAD_PCMH"/>
    <property type="match status" value="1"/>
</dbReference>
<dbReference type="InterPro" id="IPR016169">
    <property type="entry name" value="FAD-bd_PCMH_sub2"/>
</dbReference>
<dbReference type="InterPro" id="IPR036318">
    <property type="entry name" value="FAD-bd_PCMH-like_sf"/>
</dbReference>
<keyword evidence="2" id="KW-0285">Flavoprotein</keyword>
<evidence type="ECO:0000256" key="2">
    <source>
        <dbReference type="ARBA" id="ARBA00022630"/>
    </source>
</evidence>
<keyword evidence="7" id="KW-1185">Reference proteome</keyword>
<evidence type="ECO:0000313" key="7">
    <source>
        <dbReference type="Proteomes" id="UP001244011"/>
    </source>
</evidence>
<comment type="similarity">
    <text evidence="1">Belongs to the oxygen-dependent FAD-linked oxidoreductase family.</text>
</comment>
<dbReference type="InterPro" id="IPR016166">
    <property type="entry name" value="FAD-bd_PCMH"/>
</dbReference>
<accession>A0AAJ0FFJ4</accession>
<proteinExistence type="inferred from homology"/>
<evidence type="ECO:0000259" key="5">
    <source>
        <dbReference type="PROSITE" id="PS51387"/>
    </source>
</evidence>
<dbReference type="InterPro" id="IPR050416">
    <property type="entry name" value="FAD-linked_Oxidoreductase"/>
</dbReference>
<organism evidence="6 7">
    <name type="scientific">Phialemonium atrogriseum</name>
    <dbReference type="NCBI Taxonomy" id="1093897"/>
    <lineage>
        <taxon>Eukaryota</taxon>
        <taxon>Fungi</taxon>
        <taxon>Dikarya</taxon>
        <taxon>Ascomycota</taxon>
        <taxon>Pezizomycotina</taxon>
        <taxon>Sordariomycetes</taxon>
        <taxon>Sordariomycetidae</taxon>
        <taxon>Cephalothecales</taxon>
        <taxon>Cephalothecaceae</taxon>
        <taxon>Phialemonium</taxon>
    </lineage>
</organism>
<protein>
    <recommendedName>
        <fullName evidence="5">FAD-binding PCMH-type domain-containing protein</fullName>
    </recommendedName>
</protein>
<dbReference type="AlphaFoldDB" id="A0AAJ0FFJ4"/>
<sequence length="351" mass="37421">MDGTTYNPDTKLASIQPGGHWQTVYDTLAPHGVVVTGGRAGTVGTGGFITGGGNSFHSASHGMACDNVANFEVVLGDGSIVNANSTHNADLWQAMKGSSANLGLVTRFDITPVIWGGNLIYDLSAGPAVVDAMVEFADNVHKDENSSSIIYWAYIPAIEDTLATIDLMSSVANKLGSGQPAGFRNVWFTASFKNNSNVMNYAVDKFYALNAELEDLLTAESGFNTLCMFQPISKSIVDKGVRNGGNIFGLERYTSGGSNGMLFLATLAISGADQEALALPLMRDYTADVEAFARAEGVYWDWKFPNYAHSNQDPVASFGVENVAKLRAASAAYGPLGVFQRLRTTGFHIPE</sequence>
<dbReference type="Proteomes" id="UP001244011">
    <property type="component" value="Unassembled WGS sequence"/>
</dbReference>
<dbReference type="SUPFAM" id="SSF56176">
    <property type="entry name" value="FAD-binding/transporter-associated domain-like"/>
    <property type="match status" value="1"/>
</dbReference>
<gene>
    <name evidence="6" type="ORF">QBC33DRAFT_559957</name>
</gene>